<comment type="caution">
    <text evidence="1">The sequence shown here is derived from an EMBL/GenBank/DDBJ whole genome shotgun (WGS) entry which is preliminary data.</text>
</comment>
<dbReference type="Proteomes" id="UP001281147">
    <property type="component" value="Unassembled WGS sequence"/>
</dbReference>
<dbReference type="EMBL" id="JAUTXU010000045">
    <property type="protein sequence ID" value="KAK3716029.1"/>
    <property type="molecule type" value="Genomic_DNA"/>
</dbReference>
<reference evidence="1" key="1">
    <citation type="submission" date="2023-07" db="EMBL/GenBank/DDBJ databases">
        <title>Black Yeasts Isolated from many extreme environments.</title>
        <authorList>
            <person name="Coleine C."/>
            <person name="Stajich J.E."/>
            <person name="Selbmann L."/>
        </authorList>
    </citation>
    <scope>NUCLEOTIDE SEQUENCE</scope>
    <source>
        <strain evidence="1">CCFEE 5714</strain>
    </source>
</reference>
<proteinExistence type="predicted"/>
<evidence type="ECO:0000313" key="1">
    <source>
        <dbReference type="EMBL" id="KAK3716029.1"/>
    </source>
</evidence>
<protein>
    <submittedName>
        <fullName evidence="1">Uncharacterized protein</fullName>
    </submittedName>
</protein>
<accession>A0ACC3NHB3</accession>
<keyword evidence="2" id="KW-1185">Reference proteome</keyword>
<name>A0ACC3NHB3_9PEZI</name>
<sequence>MLKNRMEDTADGLTKDSIGENSEYEPLLPGGLEPTLYKTISISHASEHAKRPTDEGAAFESTSSEPKAAGVYTTLSVLLLGVFISQTDQSFVIATYGVVSSEFDDQGSGSWLMSAYMLAQCVAQPLYGKMADIYGRKACLQASYVLFVVGTTISGLGQTMGQVIAGRVIQGAGGAGMVSMVSIVITDLVPLREVATLWSYTNILQTTGRSCGGFLGGLLTQTLGWRWAFLVQAPPVVIAILLVQWRLKLPIKQTEIEHTKIEKLKRVDFVGAVFLCYTIFAACFVMDMGGQKYPWSSPMILWIVVSGIVSAVCFIVSAQQVKEPIFPLRLVTNYDVATNYVVTVLQIMVQLSLMMAVPLYFQATKNANTAAAGAYLIPAFIGNTLGGLLAGYWIRRTGRYKWPTVLAPVLSVGCMLLCLLLWNGHTSDWESLCILPGGFATGMITSSAFVGMAAAVSGEDIAVAGSGMYLCSSIGAIAGTSAGAAAYQNALRSGLQDALGGVKGRRKILLRLLRNNTYLWHLSVDLRQRVMPAYVKSFHRVILLGLVCAAISLALAVFTRQRNLHKKEESRQIIE</sequence>
<evidence type="ECO:0000313" key="2">
    <source>
        <dbReference type="Proteomes" id="UP001281147"/>
    </source>
</evidence>
<organism evidence="1 2">
    <name type="scientific">Vermiconidia calcicola</name>
    <dbReference type="NCBI Taxonomy" id="1690605"/>
    <lineage>
        <taxon>Eukaryota</taxon>
        <taxon>Fungi</taxon>
        <taxon>Dikarya</taxon>
        <taxon>Ascomycota</taxon>
        <taxon>Pezizomycotina</taxon>
        <taxon>Dothideomycetes</taxon>
        <taxon>Dothideomycetidae</taxon>
        <taxon>Mycosphaerellales</taxon>
        <taxon>Extremaceae</taxon>
        <taxon>Vermiconidia</taxon>
    </lineage>
</organism>
<gene>
    <name evidence="1" type="ORF">LTR37_006759</name>
</gene>